<evidence type="ECO:0000313" key="3">
    <source>
        <dbReference type="Proteomes" id="UP000479710"/>
    </source>
</evidence>
<name>A0A6G1C6U5_9ORYZ</name>
<reference evidence="2 3" key="1">
    <citation type="submission" date="2019-11" db="EMBL/GenBank/DDBJ databases">
        <title>Whole genome sequence of Oryza granulata.</title>
        <authorList>
            <person name="Li W."/>
        </authorList>
    </citation>
    <scope>NUCLEOTIDE SEQUENCE [LARGE SCALE GENOMIC DNA]</scope>
    <source>
        <strain evidence="3">cv. Menghai</strain>
        <tissue evidence="2">Leaf</tissue>
    </source>
</reference>
<accession>A0A6G1C6U5</accession>
<gene>
    <name evidence="2" type="ORF">E2562_017538</name>
</gene>
<keyword evidence="3" id="KW-1185">Reference proteome</keyword>
<comment type="caution">
    <text evidence="2">The sequence shown here is derived from an EMBL/GenBank/DDBJ whole genome shotgun (WGS) entry which is preliminary data.</text>
</comment>
<organism evidence="2 3">
    <name type="scientific">Oryza meyeriana var. granulata</name>
    <dbReference type="NCBI Taxonomy" id="110450"/>
    <lineage>
        <taxon>Eukaryota</taxon>
        <taxon>Viridiplantae</taxon>
        <taxon>Streptophyta</taxon>
        <taxon>Embryophyta</taxon>
        <taxon>Tracheophyta</taxon>
        <taxon>Spermatophyta</taxon>
        <taxon>Magnoliopsida</taxon>
        <taxon>Liliopsida</taxon>
        <taxon>Poales</taxon>
        <taxon>Poaceae</taxon>
        <taxon>BOP clade</taxon>
        <taxon>Oryzoideae</taxon>
        <taxon>Oryzeae</taxon>
        <taxon>Oryzinae</taxon>
        <taxon>Oryza</taxon>
        <taxon>Oryza meyeriana</taxon>
    </lineage>
</organism>
<feature type="compositionally biased region" description="Low complexity" evidence="1">
    <location>
        <begin position="50"/>
        <end position="61"/>
    </location>
</feature>
<dbReference type="Proteomes" id="UP000479710">
    <property type="component" value="Unassembled WGS sequence"/>
</dbReference>
<proteinExistence type="predicted"/>
<dbReference type="AlphaFoldDB" id="A0A6G1C6U5"/>
<evidence type="ECO:0000313" key="2">
    <source>
        <dbReference type="EMBL" id="KAF0895892.1"/>
    </source>
</evidence>
<dbReference type="EMBL" id="SPHZ02000010">
    <property type="protein sequence ID" value="KAF0895892.1"/>
    <property type="molecule type" value="Genomic_DNA"/>
</dbReference>
<feature type="region of interest" description="Disordered" evidence="1">
    <location>
        <begin position="34"/>
        <end position="84"/>
    </location>
</feature>
<evidence type="ECO:0000256" key="1">
    <source>
        <dbReference type="SAM" id="MobiDB-lite"/>
    </source>
</evidence>
<protein>
    <submittedName>
        <fullName evidence="2">Uncharacterized protein</fullName>
    </submittedName>
</protein>
<sequence>MARRARLPFIWRRWGCGAAWELAEGCCRARTRVGDGGSVRRGGRERHAQRQQAEAAGNSVRRGGRARTRVAGERGDGSEAVAGEGTAVAGGRRRGLTGAGCGEGQTTATAFWAAWSRKDARVVMAQATAGSAVLGPLGAAGGAQPGQVGAAWGQYGGGVRQHGEQRVSSCDAATTVSWSGLGAATLARHFIEQLRRG</sequence>